<evidence type="ECO:0008006" key="3">
    <source>
        <dbReference type="Google" id="ProtNLM"/>
    </source>
</evidence>
<evidence type="ECO:0000313" key="2">
    <source>
        <dbReference type="Proteomes" id="UP001642540"/>
    </source>
</evidence>
<keyword evidence="2" id="KW-1185">Reference proteome</keyword>
<dbReference type="EMBL" id="CAXLJM020000072">
    <property type="protein sequence ID" value="CAL8126570.1"/>
    <property type="molecule type" value="Genomic_DNA"/>
</dbReference>
<reference evidence="1 2" key="1">
    <citation type="submission" date="2024-08" db="EMBL/GenBank/DDBJ databases">
        <authorList>
            <person name="Cucini C."/>
            <person name="Frati F."/>
        </authorList>
    </citation>
    <scope>NUCLEOTIDE SEQUENCE [LARGE SCALE GENOMIC DNA]</scope>
</reference>
<protein>
    <recommendedName>
        <fullName evidence="3">F-box domain-containing protein</fullName>
    </recommendedName>
</protein>
<dbReference type="Gene3D" id="3.80.10.10">
    <property type="entry name" value="Ribonuclease Inhibitor"/>
    <property type="match status" value="1"/>
</dbReference>
<dbReference type="InterPro" id="IPR036047">
    <property type="entry name" value="F-box-like_dom_sf"/>
</dbReference>
<name>A0ABP1RCZ5_9HEXA</name>
<dbReference type="PANTHER" id="PTHR13318">
    <property type="entry name" value="PARTNER OF PAIRED, ISOFORM B-RELATED"/>
    <property type="match status" value="1"/>
</dbReference>
<proteinExistence type="predicted"/>
<organism evidence="1 2">
    <name type="scientific">Orchesella dallaii</name>
    <dbReference type="NCBI Taxonomy" id="48710"/>
    <lineage>
        <taxon>Eukaryota</taxon>
        <taxon>Metazoa</taxon>
        <taxon>Ecdysozoa</taxon>
        <taxon>Arthropoda</taxon>
        <taxon>Hexapoda</taxon>
        <taxon>Collembola</taxon>
        <taxon>Entomobryomorpha</taxon>
        <taxon>Entomobryoidea</taxon>
        <taxon>Orchesellidae</taxon>
        <taxon>Orchesellinae</taxon>
        <taxon>Orchesella</taxon>
    </lineage>
</organism>
<dbReference type="SUPFAM" id="SSF81383">
    <property type="entry name" value="F-box domain"/>
    <property type="match status" value="1"/>
</dbReference>
<sequence>MDLSAELKELRKQLYTYRYKSLELERQLRTHCHAFHQSFDADRHTGSNQVGLPTNAFEDTPASHINVFTNGLIMEIIAGNLPVQDLLRCRLVCKLWASEMAKYLTKRKALVVAYEDCSEAKELVKKKQKGKFVNISTLCVLEIPIKSQIIVDVVKYFGETLSGLKLDDCNPEAKDLYSILISLPCLEVLSFKQTGTRRGDEADDTQSTLDGLTSHNQCIRMTSLKKLLWEEMQPVKYFERIIQMFPCLEDLELLCWSKPDPLRVEGLRLDTLKHLSITCDNNFSEQHFQALAKLDLKLKKLTLHDVKPGGRKKMRGLKTFLESVSKSLVEMNLNGNGRILTNLRPHTFVTSPTPFPISFPSLKTLNIDCSLMADLKMLNHIPKLKKIECKFQDWKGWWHLLNMKGIPQVHAKVQEMSLGAIDSGCLRKIADCFTSVTKLYVSEDRIDDVAFRVIAEHMQQLSHLRITASTTRDAKKLKLTDSGFTGISREECEKLSSVASESLEGNGIDKLRIHPFIGNLKGLCSLELACSEIFITDISILYGIAELKRVQTITLPKCKLTNASLEVLGDLPGLLVLELHKSCGVTPEGVSSLRTKKKDLIFNLYSDLNSRIFA</sequence>
<comment type="caution">
    <text evidence="1">The sequence shown here is derived from an EMBL/GenBank/DDBJ whole genome shotgun (WGS) entry which is preliminary data.</text>
</comment>
<dbReference type="PANTHER" id="PTHR13318:SF95">
    <property type="entry name" value="F-BOX PROTEIN YLR352W"/>
    <property type="match status" value="1"/>
</dbReference>
<dbReference type="Proteomes" id="UP001642540">
    <property type="component" value="Unassembled WGS sequence"/>
</dbReference>
<dbReference type="SUPFAM" id="SSF52047">
    <property type="entry name" value="RNI-like"/>
    <property type="match status" value="1"/>
</dbReference>
<gene>
    <name evidence="1" type="ORF">ODALV1_LOCUS21459</name>
</gene>
<accession>A0ABP1RCZ5</accession>
<evidence type="ECO:0000313" key="1">
    <source>
        <dbReference type="EMBL" id="CAL8126570.1"/>
    </source>
</evidence>
<dbReference type="InterPro" id="IPR032675">
    <property type="entry name" value="LRR_dom_sf"/>
</dbReference>